<accession>A0A1Z5K2M9</accession>
<name>A0A1Z5K2M9_FISSO</name>
<keyword evidence="12" id="KW-1015">Disulfide bond</keyword>
<evidence type="ECO:0000256" key="11">
    <source>
        <dbReference type="ARBA" id="ARBA00023136"/>
    </source>
</evidence>
<sequence length="1106" mass="121268">MTLLNSFTRRCVLLLFLLGAFSAAAPDFMGIPTTAGPLDDAKCNVEDLEQANDLQLFVILQELRNTTFFRNFLVDLDRPCPLQSWRKKDSEQEEEEEEFECGGNEEADEDAEPACHVDLSSNSNPFSSNALFSMATTGFESKAQKDTFKWQKQTDIVVKDEEPCEEPLLPDSFWIDICSPPGKTAEEKLVNLAMNPEKNTGYNGTHIWKAIYEENCLMVDDTNSKELMCLEERVLYRLLSGLHTSTTLSIAMNYYPPSKRKGRTDYEANPDYFMEKFHDNPEHIRNLHFSYVVLLRALQKAAPVLHDFDIRTGDIVEDETAKVLLRRLLDSAILQSCSNVFSAFDESLMFQQDTRFDVVTLQKNFKGVFHNVSSILDCVQCQQCKLHGKMAMLGYGTALKVLFMREEPPVMTRNEIVAFINTIAKFSESIRQVRELTHLYLEKQEQKVAKMKQTAALPQHTTIASGDGITVDALDGAVGLIAKLGQENLIEWKREAELVQLALQRNPELLILAKHYGNDVSKFLELASSIGLVDTEAPLPDAIIVGSGLAGLSAALNILDRGGSVVIIEKEHLLGGNSNKASSGINAYVSPEEAGADSLDSFRNDTTRSAGSSARQDLIDVLVTNSGSAVTWLRERVGVDLSLKAQLGGHSSKRTHRPSNGMAGAEIIYGMQKAVREYEQTGRVKILLDNRVSSLVTDDNGAVIGVECINAGTDEAYKLHAPNVILATGGFAADRSSGSYLEQYRPELLKFPTTAGPFSTGDGISLARTLGAGTVDMSKVQVHPTGWVDPKDPDNTSKVLAAELMRGVGGILINKEGDRFVNELGTRAHITERMLSHDPIYEKTGAWDKSRPVPTFSLVLSSSAAEEAKKHVDLYSHKGLLTRIEGVSLLAQWMNVPKAKLVKTFQDYLNASKAGSDAFGRVTFRNLPAESLENEVFYAGTVTPVLHYCMGGITIDTEGYVLNVNGERIPGLHAAGEVTGGVHGVNRLAGNSLLECTVFGSLIGRRIPIANPVNSGPKQGQGIKSNKDTLLRNVSSTELQQHNTEDDCWVAIHGVVYDLTEFASEHPAGPESIWSLAGGDGTEAFDAVHNKGLLEDFAEDRIGLLS</sequence>
<dbReference type="Gene3D" id="3.50.50.60">
    <property type="entry name" value="FAD/NAD(P)-binding domain"/>
    <property type="match status" value="1"/>
</dbReference>
<evidence type="ECO:0000256" key="14">
    <source>
        <dbReference type="ARBA" id="ARBA00023284"/>
    </source>
</evidence>
<comment type="cofactor">
    <cofactor evidence="1">
        <name>FAD</name>
        <dbReference type="ChEBI" id="CHEBI:57692"/>
    </cofactor>
</comment>
<keyword evidence="14" id="KW-0676">Redox-active center</keyword>
<evidence type="ECO:0000313" key="19">
    <source>
        <dbReference type="Proteomes" id="UP000198406"/>
    </source>
</evidence>
<evidence type="ECO:0000313" key="18">
    <source>
        <dbReference type="EMBL" id="GAX20520.1"/>
    </source>
</evidence>
<evidence type="ECO:0000256" key="12">
    <source>
        <dbReference type="ARBA" id="ARBA00023157"/>
    </source>
</evidence>
<dbReference type="InterPro" id="IPR010960">
    <property type="entry name" value="Flavocytochrome_c"/>
</dbReference>
<dbReference type="InterPro" id="IPR003953">
    <property type="entry name" value="FAD-dep_OxRdtase_2_FAD-bd"/>
</dbReference>
<dbReference type="AlphaFoldDB" id="A0A1Z5K2M9"/>
<keyword evidence="7" id="KW-0256">Endoplasmic reticulum</keyword>
<evidence type="ECO:0000256" key="13">
    <source>
        <dbReference type="ARBA" id="ARBA00023180"/>
    </source>
</evidence>
<comment type="similarity">
    <text evidence="3">Belongs to the EROs family.</text>
</comment>
<keyword evidence="4" id="KW-0813">Transport</keyword>
<dbReference type="SMART" id="SM01117">
    <property type="entry name" value="Cyt-b5"/>
    <property type="match status" value="1"/>
</dbReference>
<dbReference type="OrthoDB" id="10252157at2759"/>
<dbReference type="PANTHER" id="PTHR43400">
    <property type="entry name" value="FUMARATE REDUCTASE"/>
    <property type="match status" value="1"/>
</dbReference>
<dbReference type="SUPFAM" id="SSF55856">
    <property type="entry name" value="Cytochrome b5-like heme/steroid binding domain"/>
    <property type="match status" value="1"/>
</dbReference>
<proteinExistence type="inferred from homology"/>
<dbReference type="GO" id="GO:0005789">
    <property type="term" value="C:endoplasmic reticulum membrane"/>
    <property type="evidence" value="ECO:0007669"/>
    <property type="project" value="UniProtKB-SubCell"/>
</dbReference>
<dbReference type="InterPro" id="IPR001199">
    <property type="entry name" value="Cyt_B5-like_heme/steroid-bd"/>
</dbReference>
<protein>
    <recommendedName>
        <fullName evidence="17">Cytochrome b5 heme-binding domain-containing protein</fullName>
    </recommendedName>
</protein>
<evidence type="ECO:0000256" key="10">
    <source>
        <dbReference type="ARBA" id="ARBA00023002"/>
    </source>
</evidence>
<dbReference type="InterPro" id="IPR027477">
    <property type="entry name" value="Succ_DH/fumarate_Rdtase_cat_sf"/>
</dbReference>
<evidence type="ECO:0000256" key="4">
    <source>
        <dbReference type="ARBA" id="ARBA00022448"/>
    </source>
</evidence>
<feature type="compositionally biased region" description="Acidic residues" evidence="15">
    <location>
        <begin position="91"/>
        <end position="112"/>
    </location>
</feature>
<evidence type="ECO:0000256" key="9">
    <source>
        <dbReference type="ARBA" id="ARBA00022982"/>
    </source>
</evidence>
<evidence type="ECO:0000256" key="15">
    <source>
        <dbReference type="SAM" id="MobiDB-lite"/>
    </source>
</evidence>
<dbReference type="SUPFAM" id="SSF51905">
    <property type="entry name" value="FAD/NAD(P)-binding domain"/>
    <property type="match status" value="1"/>
</dbReference>
<dbReference type="EMBL" id="BDSP01000149">
    <property type="protein sequence ID" value="GAX20520.1"/>
    <property type="molecule type" value="Genomic_DNA"/>
</dbReference>
<dbReference type="PANTHER" id="PTHR43400:SF1">
    <property type="entry name" value="FUMARATE REDUCTASE"/>
    <property type="match status" value="1"/>
</dbReference>
<evidence type="ECO:0000256" key="8">
    <source>
        <dbReference type="ARBA" id="ARBA00022827"/>
    </source>
</evidence>
<comment type="subcellular location">
    <subcellularLocation>
        <location evidence="2">Endoplasmic reticulum membrane</location>
        <topology evidence="2">Peripheral membrane protein</topology>
        <orientation evidence="2">Lumenal side</orientation>
    </subcellularLocation>
</comment>
<dbReference type="Pfam" id="PF00890">
    <property type="entry name" value="FAD_binding_2"/>
    <property type="match status" value="1"/>
</dbReference>
<dbReference type="SUPFAM" id="SSF110019">
    <property type="entry name" value="ERO1-like"/>
    <property type="match status" value="1"/>
</dbReference>
<dbReference type="Gene3D" id="3.10.120.10">
    <property type="entry name" value="Cytochrome b5-like heme/steroid binding domain"/>
    <property type="match status" value="1"/>
</dbReference>
<dbReference type="Gene3D" id="3.90.700.10">
    <property type="entry name" value="Succinate dehydrogenase/fumarate reductase flavoprotein, catalytic domain"/>
    <property type="match status" value="1"/>
</dbReference>
<dbReference type="InterPro" id="IPR050315">
    <property type="entry name" value="FAD-oxidoreductase_2"/>
</dbReference>
<dbReference type="InterPro" id="IPR007266">
    <property type="entry name" value="Ero1"/>
</dbReference>
<dbReference type="GO" id="GO:0010181">
    <property type="term" value="F:FMN binding"/>
    <property type="evidence" value="ECO:0007669"/>
    <property type="project" value="InterPro"/>
</dbReference>
<gene>
    <name evidence="18" type="ORF">FisN_24Hh229</name>
</gene>
<feature type="chain" id="PRO_5012216148" description="Cytochrome b5 heme-binding domain-containing protein" evidence="16">
    <location>
        <begin position="24"/>
        <end position="1106"/>
    </location>
</feature>
<dbReference type="GO" id="GO:0034975">
    <property type="term" value="P:protein folding in endoplasmic reticulum"/>
    <property type="evidence" value="ECO:0007669"/>
    <property type="project" value="InterPro"/>
</dbReference>
<feature type="signal peptide" evidence="16">
    <location>
        <begin position="1"/>
        <end position="23"/>
    </location>
</feature>
<evidence type="ECO:0000256" key="1">
    <source>
        <dbReference type="ARBA" id="ARBA00001974"/>
    </source>
</evidence>
<evidence type="ECO:0000256" key="7">
    <source>
        <dbReference type="ARBA" id="ARBA00022824"/>
    </source>
</evidence>
<feature type="domain" description="Cytochrome b5 heme-binding" evidence="17">
    <location>
        <begin position="1031"/>
        <end position="1106"/>
    </location>
</feature>
<feature type="region of interest" description="Disordered" evidence="15">
    <location>
        <begin position="85"/>
        <end position="114"/>
    </location>
</feature>
<keyword evidence="11" id="KW-0472">Membrane</keyword>
<organism evidence="18 19">
    <name type="scientific">Fistulifera solaris</name>
    <name type="common">Oleaginous diatom</name>
    <dbReference type="NCBI Taxonomy" id="1519565"/>
    <lineage>
        <taxon>Eukaryota</taxon>
        <taxon>Sar</taxon>
        <taxon>Stramenopiles</taxon>
        <taxon>Ochrophyta</taxon>
        <taxon>Bacillariophyta</taxon>
        <taxon>Bacillariophyceae</taxon>
        <taxon>Bacillariophycidae</taxon>
        <taxon>Naviculales</taxon>
        <taxon>Naviculaceae</taxon>
        <taxon>Fistulifera</taxon>
    </lineage>
</organism>
<evidence type="ECO:0000256" key="6">
    <source>
        <dbReference type="ARBA" id="ARBA00022729"/>
    </source>
</evidence>
<keyword evidence="13" id="KW-0325">Glycoprotein</keyword>
<dbReference type="GO" id="GO:0016972">
    <property type="term" value="F:thiol oxidase activity"/>
    <property type="evidence" value="ECO:0007669"/>
    <property type="project" value="InterPro"/>
</dbReference>
<dbReference type="Pfam" id="PF04137">
    <property type="entry name" value="ERO1"/>
    <property type="match status" value="1"/>
</dbReference>
<dbReference type="GO" id="GO:0015035">
    <property type="term" value="F:protein-disulfide reductase activity"/>
    <property type="evidence" value="ECO:0007669"/>
    <property type="project" value="InterPro"/>
</dbReference>
<evidence type="ECO:0000256" key="5">
    <source>
        <dbReference type="ARBA" id="ARBA00022630"/>
    </source>
</evidence>
<dbReference type="Pfam" id="PF00173">
    <property type="entry name" value="Cyt-b5"/>
    <property type="match status" value="1"/>
</dbReference>
<dbReference type="NCBIfam" id="TIGR01813">
    <property type="entry name" value="flavo_cyto_c"/>
    <property type="match status" value="1"/>
</dbReference>
<keyword evidence="9" id="KW-0249">Electron transport</keyword>
<keyword evidence="6 16" id="KW-0732">Signal</keyword>
<evidence type="ECO:0000256" key="2">
    <source>
        <dbReference type="ARBA" id="ARBA00004367"/>
    </source>
</evidence>
<evidence type="ECO:0000256" key="3">
    <source>
        <dbReference type="ARBA" id="ARBA00008277"/>
    </source>
</evidence>
<dbReference type="InParanoid" id="A0A1Z5K2M9"/>
<dbReference type="InterPro" id="IPR036188">
    <property type="entry name" value="FAD/NAD-bd_sf"/>
</dbReference>
<keyword evidence="8" id="KW-0274">FAD</keyword>
<evidence type="ECO:0000259" key="17">
    <source>
        <dbReference type="PROSITE" id="PS50255"/>
    </source>
</evidence>
<keyword evidence="19" id="KW-1185">Reference proteome</keyword>
<dbReference type="PROSITE" id="PS50255">
    <property type="entry name" value="CYTOCHROME_B5_2"/>
    <property type="match status" value="1"/>
</dbReference>
<comment type="caution">
    <text evidence="18">The sequence shown here is derived from an EMBL/GenBank/DDBJ whole genome shotgun (WGS) entry which is preliminary data.</text>
</comment>
<dbReference type="InterPro" id="IPR037192">
    <property type="entry name" value="ERO1-like_sf"/>
</dbReference>
<reference evidence="18 19" key="1">
    <citation type="journal article" date="2015" name="Plant Cell">
        <title>Oil accumulation by the oleaginous diatom Fistulifera solaris as revealed by the genome and transcriptome.</title>
        <authorList>
            <person name="Tanaka T."/>
            <person name="Maeda Y."/>
            <person name="Veluchamy A."/>
            <person name="Tanaka M."/>
            <person name="Abida H."/>
            <person name="Marechal E."/>
            <person name="Bowler C."/>
            <person name="Muto M."/>
            <person name="Sunaga Y."/>
            <person name="Tanaka M."/>
            <person name="Yoshino T."/>
            <person name="Taniguchi T."/>
            <person name="Fukuda Y."/>
            <person name="Nemoto M."/>
            <person name="Matsumoto M."/>
            <person name="Wong P.S."/>
            <person name="Aburatani S."/>
            <person name="Fujibuchi W."/>
        </authorList>
    </citation>
    <scope>NUCLEOTIDE SEQUENCE [LARGE SCALE GENOMIC DNA]</scope>
    <source>
        <strain evidence="18 19">JPCC DA0580</strain>
    </source>
</reference>
<dbReference type="Proteomes" id="UP000198406">
    <property type="component" value="Unassembled WGS sequence"/>
</dbReference>
<dbReference type="GO" id="GO:0071949">
    <property type="term" value="F:FAD binding"/>
    <property type="evidence" value="ECO:0007669"/>
    <property type="project" value="InterPro"/>
</dbReference>
<keyword evidence="10" id="KW-0560">Oxidoreductase</keyword>
<keyword evidence="5" id="KW-0285">Flavoprotein</keyword>
<dbReference type="SUPFAM" id="SSF56425">
    <property type="entry name" value="Succinate dehydrogenase/fumarate reductase flavoprotein, catalytic domain"/>
    <property type="match status" value="1"/>
</dbReference>
<evidence type="ECO:0000256" key="16">
    <source>
        <dbReference type="SAM" id="SignalP"/>
    </source>
</evidence>
<dbReference type="InterPro" id="IPR036400">
    <property type="entry name" value="Cyt_B5-like_heme/steroid_sf"/>
</dbReference>